<keyword evidence="3" id="KW-0804">Transcription</keyword>
<name>A0A0Q3WV95_9BACI</name>
<evidence type="ECO:0000313" key="6">
    <source>
        <dbReference type="Proteomes" id="UP000051888"/>
    </source>
</evidence>
<reference evidence="5 6" key="1">
    <citation type="submission" date="2015-09" db="EMBL/GenBank/DDBJ databases">
        <title>Genome sequencing project for genomic taxonomy and phylogenomics of Bacillus-like bacteria.</title>
        <authorList>
            <person name="Liu B."/>
            <person name="Wang J."/>
            <person name="Zhu Y."/>
            <person name="Liu G."/>
            <person name="Chen Q."/>
            <person name="Chen Z."/>
            <person name="Lan J."/>
            <person name="Che J."/>
            <person name="Ge C."/>
            <person name="Shi H."/>
            <person name="Pan Z."/>
            <person name="Liu X."/>
        </authorList>
    </citation>
    <scope>NUCLEOTIDE SEQUENCE [LARGE SCALE GENOMIC DNA]</scope>
    <source>
        <strain evidence="5 6">LMG 18435</strain>
    </source>
</reference>
<evidence type="ECO:0000313" key="5">
    <source>
        <dbReference type="EMBL" id="KQL52586.1"/>
    </source>
</evidence>
<sequence length="346" mass="39576">MARLKDIAEYVGVSISTVSRVIQNDPTRNVNPETRKKIWDAVKELGYIPNQNARNLVTNNHQKKKIRTMKIGWVADPKFAEFNPYFSRIYSGIRDTLANANYTLINIYKEELHNETSLIKLIHESGIEGFILIDPIETSILDYIMKYLPVVGLDFFYTDKNISVIDYDREAAAKMAVNYFIQQGHREIGFVGGGIGNYFEHLDGEKRYKGFKTAMEASGLEVRSEWTINTKWIIDESYNGMNKLIKESPKHLPTAMFCASDMMAIAAMRAVIENNMEIPNDIAFIGIDNIEMSKYSTPPLTTIDIPKYELGEMAAKTIIDQVEKRVKLPIRILLPYQLVKRESTIQ</sequence>
<dbReference type="Pfam" id="PF00356">
    <property type="entry name" value="LacI"/>
    <property type="match status" value="1"/>
</dbReference>
<comment type="caution">
    <text evidence="5">The sequence shown here is derived from an EMBL/GenBank/DDBJ whole genome shotgun (WGS) entry which is preliminary data.</text>
</comment>
<dbReference type="SUPFAM" id="SSF53822">
    <property type="entry name" value="Periplasmic binding protein-like I"/>
    <property type="match status" value="1"/>
</dbReference>
<keyword evidence="2" id="KW-0238">DNA-binding</keyword>
<dbReference type="InterPro" id="IPR010982">
    <property type="entry name" value="Lambda_DNA-bd_dom_sf"/>
</dbReference>
<gene>
    <name evidence="5" type="ORF">AN964_02910</name>
</gene>
<dbReference type="EMBL" id="LJJC01000004">
    <property type="protein sequence ID" value="KQL52586.1"/>
    <property type="molecule type" value="Genomic_DNA"/>
</dbReference>
<dbReference type="InterPro" id="IPR046335">
    <property type="entry name" value="LacI/GalR-like_sensor"/>
</dbReference>
<protein>
    <submittedName>
        <fullName evidence="5">LacI family transcriptional regulator</fullName>
    </submittedName>
</protein>
<evidence type="ECO:0000256" key="1">
    <source>
        <dbReference type="ARBA" id="ARBA00023015"/>
    </source>
</evidence>
<keyword evidence="1" id="KW-0805">Transcription regulation</keyword>
<dbReference type="PATRIC" id="fig|157838.3.peg.642"/>
<dbReference type="AlphaFoldDB" id="A0A0Q3WV95"/>
<dbReference type="STRING" id="157838.AN964_02910"/>
<dbReference type="RefSeq" id="WP_055738280.1">
    <property type="nucleotide sequence ID" value="NZ_JAAIWL010000016.1"/>
</dbReference>
<dbReference type="PANTHER" id="PTHR30146">
    <property type="entry name" value="LACI-RELATED TRANSCRIPTIONAL REPRESSOR"/>
    <property type="match status" value="1"/>
</dbReference>
<dbReference type="Gene3D" id="3.40.50.2300">
    <property type="match status" value="2"/>
</dbReference>
<dbReference type="InterPro" id="IPR028082">
    <property type="entry name" value="Peripla_BP_I"/>
</dbReference>
<dbReference type="Proteomes" id="UP000051888">
    <property type="component" value="Unassembled WGS sequence"/>
</dbReference>
<dbReference type="PROSITE" id="PS50932">
    <property type="entry name" value="HTH_LACI_2"/>
    <property type="match status" value="1"/>
</dbReference>
<dbReference type="OrthoDB" id="43195at2"/>
<dbReference type="SUPFAM" id="SSF47413">
    <property type="entry name" value="lambda repressor-like DNA-binding domains"/>
    <property type="match status" value="1"/>
</dbReference>
<dbReference type="GO" id="GO:0003700">
    <property type="term" value="F:DNA-binding transcription factor activity"/>
    <property type="evidence" value="ECO:0007669"/>
    <property type="project" value="TreeGrafter"/>
</dbReference>
<dbReference type="Gene3D" id="1.10.260.40">
    <property type="entry name" value="lambda repressor-like DNA-binding domains"/>
    <property type="match status" value="1"/>
</dbReference>
<keyword evidence="6" id="KW-1185">Reference proteome</keyword>
<proteinExistence type="predicted"/>
<evidence type="ECO:0000256" key="2">
    <source>
        <dbReference type="ARBA" id="ARBA00023125"/>
    </source>
</evidence>
<dbReference type="CDD" id="cd01544">
    <property type="entry name" value="PBP1_GalR"/>
    <property type="match status" value="1"/>
</dbReference>
<dbReference type="GO" id="GO:0000976">
    <property type="term" value="F:transcription cis-regulatory region binding"/>
    <property type="evidence" value="ECO:0007669"/>
    <property type="project" value="TreeGrafter"/>
</dbReference>
<evidence type="ECO:0000259" key="4">
    <source>
        <dbReference type="PROSITE" id="PS50932"/>
    </source>
</evidence>
<dbReference type="PROSITE" id="PS00356">
    <property type="entry name" value="HTH_LACI_1"/>
    <property type="match status" value="1"/>
</dbReference>
<dbReference type="CDD" id="cd01392">
    <property type="entry name" value="HTH_LacI"/>
    <property type="match status" value="1"/>
</dbReference>
<organism evidence="5 6">
    <name type="scientific">Heyndrickxia shackletonii</name>
    <dbReference type="NCBI Taxonomy" id="157838"/>
    <lineage>
        <taxon>Bacteria</taxon>
        <taxon>Bacillati</taxon>
        <taxon>Bacillota</taxon>
        <taxon>Bacilli</taxon>
        <taxon>Bacillales</taxon>
        <taxon>Bacillaceae</taxon>
        <taxon>Heyndrickxia</taxon>
    </lineage>
</organism>
<dbReference type="InterPro" id="IPR000843">
    <property type="entry name" value="HTH_LacI"/>
</dbReference>
<accession>A0A0Q3WV95</accession>
<evidence type="ECO:0000256" key="3">
    <source>
        <dbReference type="ARBA" id="ARBA00023163"/>
    </source>
</evidence>
<dbReference type="SMART" id="SM00354">
    <property type="entry name" value="HTH_LACI"/>
    <property type="match status" value="1"/>
</dbReference>
<feature type="domain" description="HTH lacI-type" evidence="4">
    <location>
        <begin position="2"/>
        <end position="58"/>
    </location>
</feature>
<dbReference type="Pfam" id="PF13377">
    <property type="entry name" value="Peripla_BP_3"/>
    <property type="match status" value="1"/>
</dbReference>
<dbReference type="PANTHER" id="PTHR30146:SF109">
    <property type="entry name" value="HTH-TYPE TRANSCRIPTIONAL REGULATOR GALS"/>
    <property type="match status" value="1"/>
</dbReference>